<dbReference type="AlphaFoldDB" id="A0AAD7GAV8"/>
<dbReference type="Proteomes" id="UP001221757">
    <property type="component" value="Unassembled WGS sequence"/>
</dbReference>
<name>A0AAD7GAV8_MYCRO</name>
<sequence length="157" mass="16975">MICGNFTPEAILSARGIIVNGVLSSILPPTMPSGARTSFDTHLLTIYGGMLIPSLTLKGPSAACIFVAFANTTSLLFSAFSACMFFCISLNLQYAPPPFAPGVQPPRRLVLVHYINNRTMEKYYIIVSVLLYAVCNITPLAAGRSGFYQHSDFSSLD</sequence>
<accession>A0AAD7GAV8</accession>
<reference evidence="2" key="1">
    <citation type="submission" date="2023-03" db="EMBL/GenBank/DDBJ databases">
        <title>Massive genome expansion in bonnet fungi (Mycena s.s.) driven by repeated elements and novel gene families across ecological guilds.</title>
        <authorList>
            <consortium name="Lawrence Berkeley National Laboratory"/>
            <person name="Harder C.B."/>
            <person name="Miyauchi S."/>
            <person name="Viragh M."/>
            <person name="Kuo A."/>
            <person name="Thoen E."/>
            <person name="Andreopoulos B."/>
            <person name="Lu D."/>
            <person name="Skrede I."/>
            <person name="Drula E."/>
            <person name="Henrissat B."/>
            <person name="Morin E."/>
            <person name="Kohler A."/>
            <person name="Barry K."/>
            <person name="LaButti K."/>
            <person name="Morin E."/>
            <person name="Salamov A."/>
            <person name="Lipzen A."/>
            <person name="Mereny Z."/>
            <person name="Hegedus B."/>
            <person name="Baldrian P."/>
            <person name="Stursova M."/>
            <person name="Weitz H."/>
            <person name="Taylor A."/>
            <person name="Grigoriev I.V."/>
            <person name="Nagy L.G."/>
            <person name="Martin F."/>
            <person name="Kauserud H."/>
        </authorList>
    </citation>
    <scope>NUCLEOTIDE SEQUENCE</scope>
    <source>
        <strain evidence="2">CBHHK067</strain>
    </source>
</reference>
<proteinExistence type="predicted"/>
<dbReference type="EMBL" id="JARKIE010000102">
    <property type="protein sequence ID" value="KAJ7685862.1"/>
    <property type="molecule type" value="Genomic_DNA"/>
</dbReference>
<protein>
    <submittedName>
        <fullName evidence="2">Uncharacterized protein</fullName>
    </submittedName>
</protein>
<comment type="caution">
    <text evidence="2">The sequence shown here is derived from an EMBL/GenBank/DDBJ whole genome shotgun (WGS) entry which is preliminary data.</text>
</comment>
<keyword evidence="3" id="KW-1185">Reference proteome</keyword>
<feature type="transmembrane region" description="Helical" evidence="1">
    <location>
        <begin position="123"/>
        <end position="142"/>
    </location>
</feature>
<keyword evidence="1" id="KW-0812">Transmembrane</keyword>
<evidence type="ECO:0000313" key="3">
    <source>
        <dbReference type="Proteomes" id="UP001221757"/>
    </source>
</evidence>
<feature type="transmembrane region" description="Helical" evidence="1">
    <location>
        <begin position="75"/>
        <end position="95"/>
    </location>
</feature>
<evidence type="ECO:0000256" key="1">
    <source>
        <dbReference type="SAM" id="Phobius"/>
    </source>
</evidence>
<keyword evidence="1" id="KW-0472">Membrane</keyword>
<keyword evidence="1" id="KW-1133">Transmembrane helix</keyword>
<organism evidence="2 3">
    <name type="scientific">Mycena rosella</name>
    <name type="common">Pink bonnet</name>
    <name type="synonym">Agaricus rosellus</name>
    <dbReference type="NCBI Taxonomy" id="1033263"/>
    <lineage>
        <taxon>Eukaryota</taxon>
        <taxon>Fungi</taxon>
        <taxon>Dikarya</taxon>
        <taxon>Basidiomycota</taxon>
        <taxon>Agaricomycotina</taxon>
        <taxon>Agaricomycetes</taxon>
        <taxon>Agaricomycetidae</taxon>
        <taxon>Agaricales</taxon>
        <taxon>Marasmiineae</taxon>
        <taxon>Mycenaceae</taxon>
        <taxon>Mycena</taxon>
    </lineage>
</organism>
<gene>
    <name evidence="2" type="ORF">B0H17DRAFT_1333044</name>
</gene>
<evidence type="ECO:0000313" key="2">
    <source>
        <dbReference type="EMBL" id="KAJ7685862.1"/>
    </source>
</evidence>